<dbReference type="GO" id="GO:0005634">
    <property type="term" value="C:nucleus"/>
    <property type="evidence" value="ECO:0007669"/>
    <property type="project" value="UniProtKB-SubCell"/>
</dbReference>
<feature type="compositionally biased region" description="Polar residues" evidence="12">
    <location>
        <begin position="152"/>
        <end position="163"/>
    </location>
</feature>
<keyword evidence="6" id="KW-0805">Transcription regulation</keyword>
<accession>A0AAV7XHD0</accession>
<evidence type="ECO:0000259" key="14">
    <source>
        <dbReference type="PROSITE" id="PS51915"/>
    </source>
</evidence>
<feature type="binding site" evidence="11">
    <location>
        <position position="12"/>
    </location>
    <ligand>
        <name>Zn(2+)</name>
        <dbReference type="ChEBI" id="CHEBI:29105"/>
    </ligand>
</feature>
<feature type="domain" description="C2H2-type" evidence="13">
    <location>
        <begin position="323"/>
        <end position="350"/>
    </location>
</feature>
<keyword evidence="16" id="KW-1185">Reference proteome</keyword>
<keyword evidence="3" id="KW-0677">Repeat</keyword>
<feature type="binding site" evidence="11">
    <location>
        <position position="57"/>
    </location>
    <ligand>
        <name>Zn(2+)</name>
        <dbReference type="ChEBI" id="CHEBI:29105"/>
    </ligand>
</feature>
<dbReference type="InterPro" id="IPR012934">
    <property type="entry name" value="Znf_AD"/>
</dbReference>
<evidence type="ECO:0000256" key="4">
    <source>
        <dbReference type="ARBA" id="ARBA00022771"/>
    </source>
</evidence>
<dbReference type="SMART" id="SM00355">
    <property type="entry name" value="ZnF_C2H2"/>
    <property type="match status" value="6"/>
</dbReference>
<name>A0AAV7XHD0_9NEOP</name>
<dbReference type="InterPro" id="IPR050331">
    <property type="entry name" value="Zinc_finger"/>
</dbReference>
<dbReference type="PROSITE" id="PS51915">
    <property type="entry name" value="ZAD"/>
    <property type="match status" value="1"/>
</dbReference>
<dbReference type="Gene3D" id="3.30.160.60">
    <property type="entry name" value="Classic Zinc Finger"/>
    <property type="match status" value="6"/>
</dbReference>
<feature type="domain" description="C2H2-type" evidence="13">
    <location>
        <begin position="295"/>
        <end position="322"/>
    </location>
</feature>
<reference evidence="15" key="1">
    <citation type="submission" date="2022-12" db="EMBL/GenBank/DDBJ databases">
        <title>Chromosome-level genome assembly of the bean flower thrips Megalurothrips usitatus.</title>
        <authorList>
            <person name="Ma L."/>
            <person name="Liu Q."/>
            <person name="Li H."/>
            <person name="Cai W."/>
        </authorList>
    </citation>
    <scope>NUCLEOTIDE SEQUENCE</scope>
    <source>
        <strain evidence="15">Cailab_2022a</strain>
    </source>
</reference>
<evidence type="ECO:0000256" key="2">
    <source>
        <dbReference type="ARBA" id="ARBA00022723"/>
    </source>
</evidence>
<dbReference type="GO" id="GO:0008270">
    <property type="term" value="F:zinc ion binding"/>
    <property type="evidence" value="ECO:0007669"/>
    <property type="project" value="UniProtKB-UniRule"/>
</dbReference>
<evidence type="ECO:0000256" key="3">
    <source>
        <dbReference type="ARBA" id="ARBA00022737"/>
    </source>
</evidence>
<feature type="binding site" evidence="11">
    <location>
        <position position="9"/>
    </location>
    <ligand>
        <name>Zn(2+)</name>
        <dbReference type="ChEBI" id="CHEBI:29105"/>
    </ligand>
</feature>
<feature type="compositionally biased region" description="Pro residues" evidence="12">
    <location>
        <begin position="560"/>
        <end position="570"/>
    </location>
</feature>
<feature type="compositionally biased region" description="Polar residues" evidence="12">
    <location>
        <begin position="95"/>
        <end position="142"/>
    </location>
</feature>
<comment type="subcellular location">
    <subcellularLocation>
        <location evidence="1">Nucleus</location>
    </subcellularLocation>
</comment>
<evidence type="ECO:0000256" key="9">
    <source>
        <dbReference type="ARBA" id="ARBA00023242"/>
    </source>
</evidence>
<dbReference type="Gene3D" id="3.40.1800.20">
    <property type="match status" value="1"/>
</dbReference>
<evidence type="ECO:0000256" key="7">
    <source>
        <dbReference type="ARBA" id="ARBA00023125"/>
    </source>
</evidence>
<dbReference type="GO" id="GO:0003677">
    <property type="term" value="F:DNA binding"/>
    <property type="evidence" value="ECO:0007669"/>
    <property type="project" value="UniProtKB-KW"/>
</dbReference>
<dbReference type="PROSITE" id="PS50157">
    <property type="entry name" value="ZINC_FINGER_C2H2_2"/>
    <property type="match status" value="6"/>
</dbReference>
<dbReference type="FunFam" id="3.30.160.60:FF:001485">
    <property type="entry name" value="Krueppel-related zinc finger protein"/>
    <property type="match status" value="1"/>
</dbReference>
<comment type="caution">
    <text evidence="15">The sequence shown here is derived from an EMBL/GenBank/DDBJ whole genome shotgun (WGS) entry which is preliminary data.</text>
</comment>
<keyword evidence="7" id="KW-0238">DNA-binding</keyword>
<dbReference type="SUPFAM" id="SSF57716">
    <property type="entry name" value="Glucocorticoid receptor-like (DNA-binding domain)"/>
    <property type="match status" value="1"/>
</dbReference>
<dbReference type="InterPro" id="IPR036236">
    <property type="entry name" value="Znf_C2H2_sf"/>
</dbReference>
<dbReference type="InterPro" id="IPR013087">
    <property type="entry name" value="Znf_C2H2_type"/>
</dbReference>
<feature type="compositionally biased region" description="Low complexity" evidence="12">
    <location>
        <begin position="243"/>
        <end position="259"/>
    </location>
</feature>
<evidence type="ECO:0000256" key="5">
    <source>
        <dbReference type="ARBA" id="ARBA00022833"/>
    </source>
</evidence>
<evidence type="ECO:0000256" key="1">
    <source>
        <dbReference type="ARBA" id="ARBA00004123"/>
    </source>
</evidence>
<feature type="domain" description="C2H2-type" evidence="13">
    <location>
        <begin position="407"/>
        <end position="434"/>
    </location>
</feature>
<protein>
    <submittedName>
        <fullName evidence="15">Uncharacterized protein</fullName>
    </submittedName>
</protein>
<dbReference type="EMBL" id="JAPTSV010000008">
    <property type="protein sequence ID" value="KAJ1525133.1"/>
    <property type="molecule type" value="Genomic_DNA"/>
</dbReference>
<feature type="domain" description="C2H2-type" evidence="13">
    <location>
        <begin position="379"/>
        <end position="406"/>
    </location>
</feature>
<gene>
    <name evidence="15" type="ORF">ONE63_009969</name>
</gene>
<feature type="compositionally biased region" description="Low complexity" evidence="12">
    <location>
        <begin position="530"/>
        <end position="541"/>
    </location>
</feature>
<feature type="domain" description="C2H2-type" evidence="13">
    <location>
        <begin position="351"/>
        <end position="378"/>
    </location>
</feature>
<dbReference type="GO" id="GO:0006355">
    <property type="term" value="P:regulation of DNA-templated transcription"/>
    <property type="evidence" value="ECO:0007669"/>
    <property type="project" value="UniProtKB-ARBA"/>
</dbReference>
<dbReference type="PANTHER" id="PTHR16515:SF49">
    <property type="entry name" value="GASTRULA ZINC FINGER PROTEIN XLCGF49.1-LIKE-RELATED"/>
    <property type="match status" value="1"/>
</dbReference>
<dbReference type="FunFam" id="3.30.160.60:FF:002343">
    <property type="entry name" value="Zinc finger protein 33A"/>
    <property type="match status" value="1"/>
</dbReference>
<organism evidence="15 16">
    <name type="scientific">Megalurothrips usitatus</name>
    <name type="common">bean blossom thrips</name>
    <dbReference type="NCBI Taxonomy" id="439358"/>
    <lineage>
        <taxon>Eukaryota</taxon>
        <taxon>Metazoa</taxon>
        <taxon>Ecdysozoa</taxon>
        <taxon>Arthropoda</taxon>
        <taxon>Hexapoda</taxon>
        <taxon>Insecta</taxon>
        <taxon>Pterygota</taxon>
        <taxon>Neoptera</taxon>
        <taxon>Paraneoptera</taxon>
        <taxon>Thysanoptera</taxon>
        <taxon>Terebrantia</taxon>
        <taxon>Thripoidea</taxon>
        <taxon>Thripidae</taxon>
        <taxon>Megalurothrips</taxon>
    </lineage>
</organism>
<evidence type="ECO:0000313" key="15">
    <source>
        <dbReference type="EMBL" id="KAJ1525133.1"/>
    </source>
</evidence>
<feature type="region of interest" description="Disordered" evidence="12">
    <location>
        <begin position="193"/>
        <end position="213"/>
    </location>
</feature>
<evidence type="ECO:0000256" key="12">
    <source>
        <dbReference type="SAM" id="MobiDB-lite"/>
    </source>
</evidence>
<proteinExistence type="predicted"/>
<dbReference type="FunFam" id="3.30.160.60:FF:002349">
    <property type="entry name" value="Zinc finger and BTB domain-containing 40"/>
    <property type="match status" value="1"/>
</dbReference>
<keyword evidence="5 11" id="KW-0862">Zinc</keyword>
<dbReference type="Pfam" id="PF07776">
    <property type="entry name" value="zf-AD"/>
    <property type="match status" value="1"/>
</dbReference>
<feature type="domain" description="C2H2-type" evidence="13">
    <location>
        <begin position="435"/>
        <end position="463"/>
    </location>
</feature>
<feature type="region of interest" description="Disordered" evidence="12">
    <location>
        <begin position="475"/>
        <end position="570"/>
    </location>
</feature>
<dbReference type="FunFam" id="3.30.160.60:FF:000624">
    <property type="entry name" value="zinc finger protein 697"/>
    <property type="match status" value="1"/>
</dbReference>
<dbReference type="SMART" id="SM00868">
    <property type="entry name" value="zf-AD"/>
    <property type="match status" value="1"/>
</dbReference>
<feature type="domain" description="ZAD" evidence="14">
    <location>
        <begin position="7"/>
        <end position="84"/>
    </location>
</feature>
<evidence type="ECO:0000259" key="13">
    <source>
        <dbReference type="PROSITE" id="PS50157"/>
    </source>
</evidence>
<dbReference type="AlphaFoldDB" id="A0AAV7XHD0"/>
<evidence type="ECO:0000256" key="11">
    <source>
        <dbReference type="PROSITE-ProRule" id="PRU01263"/>
    </source>
</evidence>
<feature type="region of interest" description="Disordered" evidence="12">
    <location>
        <begin position="236"/>
        <end position="264"/>
    </location>
</feature>
<feature type="region of interest" description="Disordered" evidence="12">
    <location>
        <begin position="95"/>
        <end position="169"/>
    </location>
</feature>
<evidence type="ECO:0000256" key="10">
    <source>
        <dbReference type="PROSITE-ProRule" id="PRU00042"/>
    </source>
</evidence>
<evidence type="ECO:0000313" key="16">
    <source>
        <dbReference type="Proteomes" id="UP001075354"/>
    </source>
</evidence>
<dbReference type="SUPFAM" id="SSF57667">
    <property type="entry name" value="beta-beta-alpha zinc fingers"/>
    <property type="match status" value="3"/>
</dbReference>
<keyword evidence="9" id="KW-0539">Nucleus</keyword>
<dbReference type="PANTHER" id="PTHR16515">
    <property type="entry name" value="PR DOMAIN ZINC FINGER PROTEIN"/>
    <property type="match status" value="1"/>
</dbReference>
<feature type="compositionally biased region" description="Pro residues" evidence="12">
    <location>
        <begin position="491"/>
        <end position="529"/>
    </location>
</feature>
<dbReference type="Pfam" id="PF00096">
    <property type="entry name" value="zf-C2H2"/>
    <property type="match status" value="5"/>
</dbReference>
<evidence type="ECO:0000256" key="8">
    <source>
        <dbReference type="ARBA" id="ARBA00023163"/>
    </source>
</evidence>
<evidence type="ECO:0000256" key="6">
    <source>
        <dbReference type="ARBA" id="ARBA00023015"/>
    </source>
</evidence>
<keyword evidence="8" id="KW-0804">Transcription</keyword>
<sequence>MTPDFNRICRLCLIEEYSLVPIFDEGKQRQTVALPQQMMSIASLKISDCDGLPNKICHSCLNQVHRSYEFKNQCERSDATLRQFLSRQVHQSVTPSLQSVTSSEVNLSQGAPSAGGQYSNSKTDIENMSQRDVSKEGQSTNYGAFGVRHLPSQDSLGHSVTSHQDSDKIHHHPAWQDEGVKDSAAHNVGLHTLKGVPFSHETGSNSKWDFEERKPPTVQEFISNLHQFAQPIQNGERSQFPAGQDDQSQPPHSPQSGPSALNALKPSGLMKQADSFAGPVFVPTKRAQSGIKSVYYCDLCSKMYSSAGALWNHKLIHTGTKPHTCTVCNKQFYQLANLKYHEKTHGEKQWYTCQTCRKTLKTELGLKLHSLQHTGEKPYLCPYCNKPFTTLGVLEAHVRIHTGEKPYECSYCFKTFAQQGTLTCHIRRHTGEKPFVCKICQKAFTQRANLNEHVKRYHPDQLEQKPNIHQMQVAMAEHHQQMSQLSATPHPQQPATPGPQQPSTPQLQQPPTPGLQQPPTPQMQQPPTPQMQQPLTPQPQHSDQMSHRQDHQLQGVAVSVPPPPPQVSQV</sequence>
<keyword evidence="2 11" id="KW-0479">Metal-binding</keyword>
<keyword evidence="4 10" id="KW-0863">Zinc-finger</keyword>
<dbReference type="PROSITE" id="PS00028">
    <property type="entry name" value="ZINC_FINGER_C2H2_1"/>
    <property type="match status" value="6"/>
</dbReference>
<feature type="binding site" evidence="11">
    <location>
        <position position="60"/>
    </location>
    <ligand>
        <name>Zn(2+)</name>
        <dbReference type="ChEBI" id="CHEBI:29105"/>
    </ligand>
</feature>
<dbReference type="Proteomes" id="UP001075354">
    <property type="component" value="Chromosome 8"/>
</dbReference>